<reference evidence="2" key="1">
    <citation type="submission" date="2017-12" db="EMBL/GenBank/DDBJ databases">
        <title>Genome sequencing and analysis.</title>
        <authorList>
            <person name="Huang Y.-T."/>
        </authorList>
    </citation>
    <scope>NUCLEOTIDE SEQUENCE</scope>
    <source>
        <strain evidence="2">VGH116</strain>
    </source>
</reference>
<proteinExistence type="predicted"/>
<dbReference type="EMBL" id="PKLF01000003">
    <property type="protein sequence ID" value="MBE8611525.1"/>
    <property type="molecule type" value="Genomic_DNA"/>
</dbReference>
<name>A0A8I0PZ06_MORMO</name>
<dbReference type="AlphaFoldDB" id="A0A8I0PZ06"/>
<evidence type="ECO:0008006" key="4">
    <source>
        <dbReference type="Google" id="ProtNLM"/>
    </source>
</evidence>
<accession>A0A8I0PZ06</accession>
<dbReference type="RefSeq" id="WP_193829484.1">
    <property type="nucleotide sequence ID" value="NZ_PKLF01000003.1"/>
</dbReference>
<gene>
    <name evidence="2" type="ORF">CYG68_03730</name>
</gene>
<feature type="region of interest" description="Disordered" evidence="1">
    <location>
        <begin position="53"/>
        <end position="72"/>
    </location>
</feature>
<evidence type="ECO:0000256" key="1">
    <source>
        <dbReference type="SAM" id="MobiDB-lite"/>
    </source>
</evidence>
<comment type="caution">
    <text evidence="2">The sequence shown here is derived from an EMBL/GenBank/DDBJ whole genome shotgun (WGS) entry which is preliminary data.</text>
</comment>
<sequence length="72" mass="8011">MKYLYSGPPSGVTLNEGDTVREVLLWPGQMVDFEPDNEYALTLLAEGHLQEVKTRPRKEVSRDTTDTTGVSA</sequence>
<evidence type="ECO:0000313" key="3">
    <source>
        <dbReference type="Proteomes" id="UP000650477"/>
    </source>
</evidence>
<evidence type="ECO:0000313" key="2">
    <source>
        <dbReference type="EMBL" id="MBE8611525.1"/>
    </source>
</evidence>
<dbReference type="Proteomes" id="UP000650477">
    <property type="component" value="Unassembled WGS sequence"/>
</dbReference>
<feature type="compositionally biased region" description="Basic and acidic residues" evidence="1">
    <location>
        <begin position="53"/>
        <end position="65"/>
    </location>
</feature>
<protein>
    <recommendedName>
        <fullName evidence="4">Gp12</fullName>
    </recommendedName>
</protein>
<organism evidence="2 3">
    <name type="scientific">Morganella morganii</name>
    <name type="common">Proteus morganii</name>
    <dbReference type="NCBI Taxonomy" id="582"/>
    <lineage>
        <taxon>Bacteria</taxon>
        <taxon>Pseudomonadati</taxon>
        <taxon>Pseudomonadota</taxon>
        <taxon>Gammaproteobacteria</taxon>
        <taxon>Enterobacterales</taxon>
        <taxon>Morganellaceae</taxon>
        <taxon>Morganella</taxon>
    </lineage>
</organism>